<dbReference type="EMBL" id="CZQA01000001">
    <property type="protein sequence ID" value="CUS33777.1"/>
    <property type="molecule type" value="Genomic_DNA"/>
</dbReference>
<dbReference type="RefSeq" id="WP_090745417.1">
    <property type="nucleotide sequence ID" value="NZ_CZQA01000001.1"/>
</dbReference>
<accession>A0A0S4L7T6</accession>
<sequence>MKDLHCPNCGTPFVRVIPDEGAIGRVLTRLNYFPFRCQLCTTHFRAFRNQVQTATSPTDRRQYERLPVSLRANLLADNAVRIDNRVTDISMGGCTLETTRTLPQGTFVELVIKPASDEEPIKIGTAVVCSSRPESMGIRFMEMVTDDKNRLSQVILSLLVGQSLHQNLFT</sequence>
<reference evidence="2 3" key="1">
    <citation type="submission" date="2015-10" db="EMBL/GenBank/DDBJ databases">
        <authorList>
            <person name="Gilbert D.G."/>
        </authorList>
    </citation>
    <scope>NUCLEOTIDE SEQUENCE [LARGE SCALE GENOMIC DNA]</scope>
    <source>
        <strain evidence="2">COMA1</strain>
    </source>
</reference>
<dbReference type="AlphaFoldDB" id="A0A0S4L7T6"/>
<feature type="domain" description="PilZ" evidence="1">
    <location>
        <begin position="59"/>
        <end position="155"/>
    </location>
</feature>
<evidence type="ECO:0000259" key="1">
    <source>
        <dbReference type="Pfam" id="PF07238"/>
    </source>
</evidence>
<dbReference type="InterPro" id="IPR009875">
    <property type="entry name" value="PilZ_domain"/>
</dbReference>
<gene>
    <name evidence="2" type="ORF">COMA1_11334</name>
</gene>
<dbReference type="Gene3D" id="2.40.10.220">
    <property type="entry name" value="predicted glycosyltransferase like domains"/>
    <property type="match status" value="1"/>
</dbReference>
<keyword evidence="3" id="KW-1185">Reference proteome</keyword>
<dbReference type="Pfam" id="PF07238">
    <property type="entry name" value="PilZ"/>
    <property type="match status" value="1"/>
</dbReference>
<evidence type="ECO:0000313" key="2">
    <source>
        <dbReference type="EMBL" id="CUS33777.1"/>
    </source>
</evidence>
<dbReference type="SUPFAM" id="SSF141371">
    <property type="entry name" value="PilZ domain-like"/>
    <property type="match status" value="1"/>
</dbReference>
<evidence type="ECO:0000313" key="3">
    <source>
        <dbReference type="Proteomes" id="UP000199032"/>
    </source>
</evidence>
<protein>
    <recommendedName>
        <fullName evidence="1">PilZ domain-containing protein</fullName>
    </recommendedName>
</protein>
<proteinExistence type="predicted"/>
<dbReference type="GO" id="GO:0035438">
    <property type="term" value="F:cyclic-di-GMP binding"/>
    <property type="evidence" value="ECO:0007669"/>
    <property type="project" value="InterPro"/>
</dbReference>
<dbReference type="OrthoDB" id="9795494at2"/>
<name>A0A0S4L7T6_9BACT</name>
<organism evidence="2 3">
    <name type="scientific">Candidatus Nitrospira nitrosa</name>
    <dbReference type="NCBI Taxonomy" id="1742972"/>
    <lineage>
        <taxon>Bacteria</taxon>
        <taxon>Pseudomonadati</taxon>
        <taxon>Nitrospirota</taxon>
        <taxon>Nitrospiria</taxon>
        <taxon>Nitrospirales</taxon>
        <taxon>Nitrospiraceae</taxon>
        <taxon>Nitrospira</taxon>
    </lineage>
</organism>
<dbReference type="Proteomes" id="UP000199032">
    <property type="component" value="Unassembled WGS sequence"/>
</dbReference>
<dbReference type="STRING" id="1742972.COMA1_11334"/>